<feature type="coiled-coil region" evidence="2">
    <location>
        <begin position="1111"/>
        <end position="1293"/>
    </location>
</feature>
<dbReference type="STRING" id="6265.A0A0B2V722"/>
<feature type="coiled-coil region" evidence="2">
    <location>
        <begin position="2849"/>
        <end position="2899"/>
    </location>
</feature>
<feature type="compositionally biased region" description="Basic and acidic residues" evidence="3">
    <location>
        <begin position="165"/>
        <end position="175"/>
    </location>
</feature>
<feature type="coiled-coil region" evidence="2">
    <location>
        <begin position="5294"/>
        <end position="5342"/>
    </location>
</feature>
<feature type="coiled-coil region" evidence="2">
    <location>
        <begin position="3296"/>
        <end position="3383"/>
    </location>
</feature>
<feature type="coiled-coil region" evidence="2">
    <location>
        <begin position="185"/>
        <end position="240"/>
    </location>
</feature>
<dbReference type="Gene3D" id="1.20.5.1700">
    <property type="match status" value="16"/>
</dbReference>
<dbReference type="Pfam" id="PF18694">
    <property type="entry name" value="TDP-43_N"/>
    <property type="match status" value="1"/>
</dbReference>
<keyword evidence="2" id="KW-0175">Coiled coil</keyword>
<evidence type="ECO:0000256" key="1">
    <source>
        <dbReference type="ARBA" id="ARBA00025180"/>
    </source>
</evidence>
<feature type="coiled-coil region" evidence="2">
    <location>
        <begin position="2270"/>
        <end position="2467"/>
    </location>
</feature>
<organism evidence="6 7">
    <name type="scientific">Toxocara canis</name>
    <name type="common">Canine roundworm</name>
    <dbReference type="NCBI Taxonomy" id="6265"/>
    <lineage>
        <taxon>Eukaryota</taxon>
        <taxon>Metazoa</taxon>
        <taxon>Ecdysozoa</taxon>
        <taxon>Nematoda</taxon>
        <taxon>Chromadorea</taxon>
        <taxon>Rhabditida</taxon>
        <taxon>Spirurina</taxon>
        <taxon>Ascaridomorpha</taxon>
        <taxon>Ascaridoidea</taxon>
        <taxon>Toxocaridae</taxon>
        <taxon>Toxocara</taxon>
    </lineage>
</organism>
<dbReference type="CDD" id="cd19609">
    <property type="entry name" value="NTD_TDP-43"/>
    <property type="match status" value="1"/>
</dbReference>
<feature type="coiled-coil region" evidence="2">
    <location>
        <begin position="2082"/>
        <end position="2174"/>
    </location>
</feature>
<proteinExistence type="predicted"/>
<feature type="coiled-coil region" evidence="2">
    <location>
        <begin position="5522"/>
        <end position="5729"/>
    </location>
</feature>
<dbReference type="Gene3D" id="1.10.287.1490">
    <property type="match status" value="7"/>
</dbReference>
<feature type="coiled-coil region" evidence="2">
    <location>
        <begin position="4049"/>
        <end position="4198"/>
    </location>
</feature>
<evidence type="ECO:0000259" key="4">
    <source>
        <dbReference type="Pfam" id="PF16561"/>
    </source>
</evidence>
<feature type="coiled-coil region" evidence="2">
    <location>
        <begin position="4260"/>
        <end position="4526"/>
    </location>
</feature>
<dbReference type="InterPro" id="IPR041105">
    <property type="entry name" value="TDP-43_N"/>
</dbReference>
<feature type="coiled-coil region" evidence="2">
    <location>
        <begin position="4586"/>
        <end position="4754"/>
    </location>
</feature>
<feature type="compositionally biased region" description="Basic and acidic residues" evidence="3">
    <location>
        <begin position="135"/>
        <end position="153"/>
    </location>
</feature>
<feature type="coiled-coil region" evidence="2">
    <location>
        <begin position="5755"/>
        <end position="5847"/>
    </location>
</feature>
<feature type="coiled-coil region" evidence="2">
    <location>
        <begin position="3409"/>
        <end position="3676"/>
    </location>
</feature>
<feature type="region of interest" description="Disordered" evidence="3">
    <location>
        <begin position="3107"/>
        <end position="3126"/>
    </location>
</feature>
<accession>A0A0B2V722</accession>
<dbReference type="Proteomes" id="UP000031036">
    <property type="component" value="Unassembled WGS sequence"/>
</dbReference>
<evidence type="ECO:0000259" key="5">
    <source>
        <dbReference type="Pfam" id="PF18694"/>
    </source>
</evidence>
<feature type="coiled-coil region" evidence="2">
    <location>
        <begin position="337"/>
        <end position="443"/>
    </location>
</feature>
<feature type="coiled-coil region" evidence="2">
    <location>
        <begin position="4940"/>
        <end position="4981"/>
    </location>
</feature>
<feature type="coiled-coil region" evidence="2">
    <location>
        <begin position="5877"/>
        <end position="5911"/>
    </location>
</feature>
<feature type="coiled-coil region" evidence="2">
    <location>
        <begin position="716"/>
        <end position="985"/>
    </location>
</feature>
<keyword evidence="7" id="KW-1185">Reference proteome</keyword>
<feature type="coiled-coil region" evidence="2">
    <location>
        <begin position="1474"/>
        <end position="1694"/>
    </location>
</feature>
<feature type="region of interest" description="Disordered" evidence="3">
    <location>
        <begin position="122"/>
        <end position="182"/>
    </location>
</feature>
<feature type="coiled-coil region" evidence="2">
    <location>
        <begin position="526"/>
        <end position="680"/>
    </location>
</feature>
<sequence>MDDPPGNVDSGPPTGWVRLQLEPVDVPLEVDESLLLSTVQSAIPGAHGLYYNENGQKKALRFDAYSGRIYKGQPGWHSKPIFINLAHGCRTHAFGQYESATKTFEKSVSAIQRMLATSDLSSCWGPGATSQQRSTRSERKRGEEKEKAREKRVTRPTKSGFEAQAEEHLEEHSDGSIDSGRSNDLQKLQEENENLKQLLHDIEINSSKFERDAGEKGKALGKAQLRIDELLKEIEQMKLREYLDSSVTESERAAYSTLVSTPQKTALLDVDEFASLRRAKEEVERELAVEREKIYQLEKSKDELISKLEWSLGEHKQWLGDARSRISQLEGEISGQAAEFERTRLDLQAAIDRLHEKNCHLKHELHEVTTENERLKGELEKLKAEFSEGHPEVSAWDNERTNLKEQIEELKGQLTAKEHEARISGLEAELNALRTQGEEMTMRLQHSDEAAFRPEIDNLKAQILEKENELQRLRPVEETKNNEIGALRGENDWLKGELSAKDGHINDLNKLKNDAEWSLGEHRQWLSNANNRLSELENSINEKNTLIDSMHQEIQRLQKLIAEMPEQKDTAEETQQLRERIVELESKLHEVEKSLSEAPNVDELNALHAKVDGMQHEINDKNSELGNVHKLKNDAEWSLGEHRQWLADANNRINDLTNCLSDKERQIESMQKEIDELRIVKLQEGERPGQEELQQLHDRISDLEQQLSNVPKPDEINHLRAENERLVGEINDKNRIIDELNHLKNDAEWNLGEHRHWLNDAKSRISGLEAELHSKSEALNALQAQRDTSVGEDPMIARLESNVAELREELRQVTEEKIEKERENEGINKMVQGLLEDLNDKNRQLDELNKLKNDTEWKLGEHRQWLSDANNRIGELERALESKNDEADRLLGESRETIANLQQQTNDLSGQIEQLKRDKEVLEQKLETPIEKQAVQMAAAVPTEPHDGMDGDQLQAELLKKEELLDRMNREASNKDEEIKNLHHIIGDIQRQLNDKTIQLERTTHLKNDTEWSLGEHKQWLSDANNRIGQLTSEVNEKSRIIDILHHQLEELKKALDATGDAKKLMDEIKEKNRIIDDLNKLKNDTEWSLGEHKQWLNDANNRANGFENACKDKDAIIDALRKEMEELKTASSEIPHGALPSEGEDLAKLHENIQNLEEKLRDAERAIAEAPKGDEINALRDENERLVSEISDKNRIIDELNKIRDEKEWTLGEHRQWLADANNRASSLENAMKEKDAMIERLHKEIDDLKKLSEEMQHMEVKLQEAEHVVAEHVKTDEISMLNNEVDRLNNELIGKNGIIDELVQQKNDAEWKLGEHRQWLSDANNRADGLENALKEKDAIIGDLHKQLDELKELPETVRHLEHRLHEAEDQTVQAPKDEEINQLKEEIDRLNNELVEKNHMVDVLNGQKNDAEWKLGEHQHWLADANGKADWLKGENDRLCAEMGEKNRIIDDLNRIRDEKDWSLGEHRQWLSDANNRADGLERELKEKNDVIDALHKEIDELRTVKVETPEVEGVATLRETIVNLEGKLRDTELALSEAQKADDVNKLRAETDRLVNEINEKNRIIDELNKLKGEAEWSLGEHRQWLSDANNRANGLENTVKEKDEQIGALNKELDELRAVKVETPADALNEQIEQLQSKVQELEGRLRDSEKAIAEAPKPEENNWLRSEIERLGNEIGEKNRIIDELNNLKSAAEWSLGEHRQWLSDANNRANGLENAVREKDGIIDGLRKENDELRAVKLQIPEEALTAEQVNELRETVKNLEAKLRDAPSADEVANLRGEIDRLVSEINEKNRIIDDLNRIRDEKEWQLGEHRQWLSDANNRANGLESAVREKDELIEGLRRENEELKALRGEQEEFAVREQIPELQSSLHDLEQKLRDTEKALAEAPKGDEINGLKSEVDRLVNEINEKNRIIDELNKIKDDKEWSIGEYRQWLSDAHNRANDLENALNEKDKVIEGLHKENDELKSAQSEGIKSREGVGPKSEEFDALKDEVNRLASEINEKNRIIDDLNRIRDEKEWQLGEHRQWLSDANNRANGLECAIKDKDGFIEKLQRELDELRTVKVETPESTEHDEVKQLHEKVQDLEGQLRDKESALAQAPTPEEMSGLRCEIDRLVGEINEKNRIIDDLNRIRDEKEWQLGEHRQWLKDANNRADGLENAVKEKDGIIDGLHKTIDELQAVKLDQPEEEGMSKMCEKLKNLEESLHDAERALSDAPKVEELNWLREERERMGNEINEKNRIIDDLNRIRDEKEWQLGEHRQWLSDANNRADGLEHACKEKDNAIDALHKVIDELKTAPFEAPHGALLVEGEDVAKLRETVQNLENKLHDAEHALSEAPKQEDVSGLRAEIDRLVNEINEKNRIIDDLNRIRDEKEWQLGEHRQWLSDANNKANGLENALKKKDNEIDQLREEVEELRSMTLETPFTAVPADELAVWQNEIDRLHGEINEKNRIIDDLNRIRDEKEWQLGEHRQWLSDANNRANGLENVIKEKDGLIDGLRRENDELKAVKVEVPATAAPVEELDNLRSEIGRLASEINEKNRIIDDLNRIRDEKEWQLGEHRQWLSDANNRANYLENSVSEKDGVIDGLRKEIDELKSTRPDAGTMVPVEELKANGLENVIKEKDGLIDGLRRENDELKAVKVEVPATAAPVEELDNLRSEIGRLASEINEKNRIIDDLNRIRDEKEWQLGEHRQWLSDANNRADYLENSVSEKDGVIDGLRKEIDELKSTRPDAGTMVPVEELIANYLENSVSEKDGVIDGLRKEIDELKSTRPDAGTMVPVEELNGVRGEVDRLVGEINEKNRIIDDLNRIRDEKEWRLGEHRQWLSDANNRANWLENVVKEKDDAIDHLHKEIDQLRTEQSSRETENEVNRLTNEINEKNRIIDDLNKIRDEKEWHLGEHRQWLSDANNRVNGLECAIREKDGIIDDLRRKLEGAGAPGDEQNRLRSEIDRLVGEINEKNRIIDDLNGIRDAKEWSLGEHRQWLNDANNRANGLEHALREKDGIIDELRRKLEAPGAPAHELDNLRGEVNRLVNEINEKNRIIDDLNGIRDAKEWSLGEHRQWLNDANNRSNWLESVVREKDAAIEALRKQNDDLLGRPQEEREHIRERRSAPTEDLQHTIDDLRRELDEKNAQLQTVNHIKNEIEWSLGEHKQWLGDSNRRIGELSGELDAKNLEIDGLNRKIREMKRSIHDRLTFDEAEELRERCEFLETELHEVNFLLKEVENLADVKTLKGEIDRLNGIIKDKNRIIDDLNKAKADQEWSLGEHRQWLSDANNRAGSLEKIVSERDATVDALRNENNELRAENEAIKQEAAKREAKSEELFERLETKAPEAEAPKTEDINAMKAEIDRLINEINEKNRIIDELNKLKSDAEWKLGEHRQWLSDANNRANGLESACKDKDTAIDALRKEVDELKNIKLETQESPKGDVEELRQTVEDLELKLKQAQQTIAEAPKPEDFSSLNSELDRLRHEMGEKNAIIDDVNRQRDEARWSLGEHKQWLNDANNRATALENALREKEERLAALERELGELKTVKIETPEDVLQNEVAQLKAEIQDLEGKLQETEKTLGEAPKVEEINGLRAEIDRLVNEINEKNRIIDDLNRIRDEKEWQLGEHRQWLNDANNRANGLDNELRAKSDMVDNLRKENEELRASQKMQEELSVREQIPPQSSVQDLEQKLHDAQMALAEAPKIDEMNSMRAEIDRLVNEINEKNRIIDDLNRIRDEKDWQLGEHRQWLNDANNRANDLQNTLSEKDSFIGSLQKELNDLRPIKEKLPEAAIEDEVKQLHEKVQNLENQLNDREQALAEAPKPDEINALKDEVNRLASEINEKNRIIDDLNRIRDEKEWQLGEHRQWLSDANNRANGLECAIKDKDGFIEKLQRELDELRTVKVETPESTEHDEVKQLHEKVQDLEGQLRDKESALAQAPTPEEMSGLRCEIDRLVGEINEKNRIIDDLNRIRDEKEWQLGEHRQWLSDANDRANCLETALQEKNSIIDGLRKENDDLKKVPEVAERAEVKQLESQQLAPVVHSDEDINALKAEIERLVGEINEKNRIIDDLNKIKADQEWSLGEHRQWLSDANSRANNFENACNDKDAIIDALRREMEGLKTVTSETLHGALPAEGEDLAKLHDTIEDLRKSLHETEQKLAAAPNSDDINGLKSEIDRLVNEINEKNRIIDDLNRIRDEKEWQLGEHRQWLSDANNRANGLECAIKDKDGFIEKLQRELDELRTVKVETPESTEHDEVKQLHEKMQDLEGQLRDKESALAQAPTPEEISGLRCEIDRLVGEINEKNRIIDDLNRIRDEKEWQLGEHRQWLSDANNRANNLENAIKDKNGLIGSLQKELDELRTVSVATTEGALQDEIKQLRDNVHDLEAKLHDSQRAATEAPKAEEINNLQAEVNRLANEINEKNRIIDDLNRIRDEKEWQLGEHRQWLSDANNRASGLENVLKEKDDVIDGLRKEIDDLKTVKVESPFTIAPVEEIDHLRSELDRLVNEINEKNRIIDDLNRIRDEKEWSLGEHRQWLSDANNRADGLEKAISEKDDIISGLRQENDDLRAYQLETSGSVDTVNKLREYVENLESQLRSSRTEIDRAPTCEELDGLRAEKDRLVNEISEKNRIIGDLNRIRDEKEWQLGEHRQWLSDANDRANGLENSIKEKDATIEELRKAVEDLKGVSQQIPELEDRIRLLERQPTESVDHAQPIAPSQDEINGLRAEIERLVNEINEKNRIIDDLNRIRDEKEWQLGEHRQWLSDANNRANALEGASADKDRLISELRKEIDELKSLKLEAADDGERQQLREKVQHLEGKLQETERLLAEAVKPDIISTLESTINELRNELADKNTQMEHLSKERNDAEWRLGEHKQWLADANKRNEELSNSLKEKEDAMKALRATHDEVIYITEEVVTRQRYRPSHVRRPCPNLDAESNSIQLRARIDELERTLKEVEASAQSSKEARERSEQSVLRETISSLHGELNLKNGDIERLRKERNDFEWSLGEHRQWLADSRNRIAELEHEISKLKDGYESALKTARTEVNIKLEETLKKTEVIVINLQKEKEATRRSLILEQPRVEFKNREELEEEIKRLREKYDELSKLLKCTDELLAKLQAEAPDTADVDTLHRKVEMLNQQLNDKNAELVQLDQRKNEAEWHLGEHRQWLSDANRRIGELEKEISAVRAENGNIQQSLNARIQELEEINRNLLETINRRESELSAIRQPLDESAEHRSTATIVLEEKCPGEGAIETTRIEMVGGDLSALSKTIQDLRHELNYQKVIDTLTEQKKDTEKSLTEQTNLLSDAYKKINELEDLLSKSAEERDEALKNAAYKSVKMLQENRNLLETINRRESELSAIRQPLDESAEHRSTATIVLEEKCPGEGAIETTRIEMVGGDLSALSKTIQDLRHELNYQKVIDTLTEQKKDTEKSLTEQTNLLSDAYKKINELEDLLSKSAEERDEALKNAAYKSVKMLQEEVEITRTLQEDEAHVRVERSVQREPTPSREDINQIRKELEELRGEMSAKNAELANLCKLKDEAEWCLGEHRQWLSDANNSQIRKELEELRGEMSAKNAELANLCKLKDEAEWCLGEHRQWLSDANNRNSQMSGELAEKQRAIDALNGEKEHLRREIDSLNEKIKALSTGGGYSDAQPSDETRELEARLREKEDQIHKAIAEVDEKEEEITNLHHVIEDLRNEMNEKNRIIDELNKIKADCEWSLGEHRQWLSDANGKANWLEGELNNMRRDTEAKHAEIEDLRRTIGEKDNQINELQKKIEQAASDASAARSERELTPSEEELRMLQAKLKNAVEKNELLQNELDDARVKIDYMQQQADTTKYRESVAGTGEKSPVSMEAPISSNDLNELSEELIRVSRNKYELQEKMKRIEMEAETSKERVLYLEGETRRMGEQIWLANERVANQDRELGDLHGQVSWLRSENERLGREMEEEKRKFMEAGGVDYSKYEEMRQAEATLREEKSKVEWHLGEVTQWWNDAKWRIGELEAGMAHRQWLLDQANQKVFELSSEHEYLRQFRDKAKNTLDGTFLIRRQPIDGRYKWRLAMWDENSPDDLKDYRRVWFETTAPNAKRVFLSASFVNWECALLCDNFDKENSKFGVWVDIPPGRYEFLFIVDGEWKTCDGYPTVTNEFGSQNNWRYID</sequence>
<feature type="domain" description="TAR DNA-binding protein 43 N-terminal" evidence="5">
    <location>
        <begin position="22"/>
        <end position="84"/>
    </location>
</feature>
<reference evidence="6 7" key="1">
    <citation type="submission" date="2014-11" db="EMBL/GenBank/DDBJ databases">
        <title>Genetic blueprint of the zoonotic pathogen Toxocara canis.</title>
        <authorList>
            <person name="Zhu X.-Q."/>
            <person name="Korhonen P.K."/>
            <person name="Cai H."/>
            <person name="Young N.D."/>
            <person name="Nejsum P."/>
            <person name="von Samson-Himmelstjerna G."/>
            <person name="Boag P.R."/>
            <person name="Tan P."/>
            <person name="Li Q."/>
            <person name="Min J."/>
            <person name="Yang Y."/>
            <person name="Wang X."/>
            <person name="Fang X."/>
            <person name="Hall R.S."/>
            <person name="Hofmann A."/>
            <person name="Sternberg P.W."/>
            <person name="Jex A.R."/>
            <person name="Gasser R.B."/>
        </authorList>
    </citation>
    <scope>NUCLEOTIDE SEQUENCE [LARGE SCALE GENOMIC DNA]</scope>
    <source>
        <strain evidence="6">PN_DK_2014</strain>
    </source>
</reference>
<dbReference type="OrthoDB" id="5917859at2759"/>
<dbReference type="PANTHER" id="PTHR23159">
    <property type="entry name" value="CENTROSOMAL PROTEIN 2"/>
    <property type="match status" value="1"/>
</dbReference>
<dbReference type="Gene3D" id="2.60.40.10">
    <property type="entry name" value="Immunoglobulins"/>
    <property type="match status" value="1"/>
</dbReference>
<evidence type="ECO:0000256" key="2">
    <source>
        <dbReference type="SAM" id="Coils"/>
    </source>
</evidence>
<dbReference type="InterPro" id="IPR032640">
    <property type="entry name" value="AMPK1_CBM"/>
</dbReference>
<dbReference type="OMA" id="CETMEIV"/>
<name>A0A0B2V722_TOXCA</name>
<feature type="coiled-coil region" evidence="2">
    <location>
        <begin position="5022"/>
        <end position="5230"/>
    </location>
</feature>
<feature type="coiled-coil region" evidence="2">
    <location>
        <begin position="3916"/>
        <end position="4022"/>
    </location>
</feature>
<dbReference type="Pfam" id="PF16561">
    <property type="entry name" value="AMPK1_CBM"/>
    <property type="match status" value="1"/>
</dbReference>
<feature type="region of interest" description="Disordered" evidence="3">
    <location>
        <begin position="5852"/>
        <end position="5871"/>
    </location>
</feature>
<dbReference type="SUPFAM" id="SSF81296">
    <property type="entry name" value="E set domains"/>
    <property type="match status" value="1"/>
</dbReference>
<feature type="compositionally biased region" description="Basic and acidic residues" evidence="3">
    <location>
        <begin position="1980"/>
        <end position="1990"/>
    </location>
</feature>
<gene>
    <name evidence="6" type="ORF">Tcan_08746</name>
</gene>
<feature type="coiled-coil region" evidence="2">
    <location>
        <begin position="3705"/>
        <end position="3735"/>
    </location>
</feature>
<feature type="coiled-coil region" evidence="2">
    <location>
        <begin position="5431"/>
        <end position="5479"/>
    </location>
</feature>
<comment type="caution">
    <text evidence="6">The sequence shown here is derived from an EMBL/GenBank/DDBJ whole genome shotgun (WGS) entry which is preliminary data.</text>
</comment>
<feature type="coiled-coil region" evidence="2">
    <location>
        <begin position="2496"/>
        <end position="2560"/>
    </location>
</feature>
<comment type="function">
    <text evidence="1">Non-catalytic subunit of AMP-activated protein kinase (AMPK), an energy sensor protein kinase that plays a key role in regulating cellular energy metabolism. In response to reduction of intracellular ATP levels, AMPK activates energy-producing pathways and inhibits energy-consuming processes: inhibits protein, carbohydrate and lipid biosynthesis, as well as cell growth and proliferation. AMPK acts via direct phosphorylation of metabolic enzymes, and by longer-term effects via phosphorylation of transcription regulators. Also acts as a regulator of cellular polarity by remodeling the actin cytoskeleton; probably by indirectly activating myosin. Beta non-catalytic subunit acts as a scaffold on which the AMPK complex assembles, via its C-terminus that bridges alpha (PRKAA1 or PRKAA2) and gamma subunits (PRKAG1, PRKAG2 or PRKAG3).</text>
</comment>
<feature type="coiled-coil region" evidence="2">
    <location>
        <begin position="4779"/>
        <end position="4912"/>
    </location>
</feature>
<feature type="region of interest" description="Disordered" evidence="3">
    <location>
        <begin position="1970"/>
        <end position="1990"/>
    </location>
</feature>
<evidence type="ECO:0000313" key="6">
    <source>
        <dbReference type="EMBL" id="KHN76765.1"/>
    </source>
</evidence>
<evidence type="ECO:0000256" key="3">
    <source>
        <dbReference type="SAM" id="MobiDB-lite"/>
    </source>
</evidence>
<dbReference type="CDD" id="cd02859">
    <property type="entry name" value="E_set_AMPKbeta_like_N"/>
    <property type="match status" value="1"/>
</dbReference>
<feature type="coiled-coil region" evidence="2">
    <location>
        <begin position="273"/>
        <end position="300"/>
    </location>
</feature>
<feature type="coiled-coil region" evidence="2">
    <location>
        <begin position="3790"/>
        <end position="3857"/>
    </location>
</feature>
<dbReference type="PANTHER" id="PTHR23159:SF31">
    <property type="entry name" value="CENTROSOME-ASSOCIATED PROTEIN CEP250 ISOFORM X1"/>
    <property type="match status" value="1"/>
</dbReference>
<feature type="coiled-coil region" evidence="2">
    <location>
        <begin position="2628"/>
        <end position="2692"/>
    </location>
</feature>
<protein>
    <submittedName>
        <fullName evidence="6">Putative leucine-rich repeat-containing protein</fullName>
    </submittedName>
</protein>
<evidence type="ECO:0000313" key="7">
    <source>
        <dbReference type="Proteomes" id="UP000031036"/>
    </source>
</evidence>
<dbReference type="SUPFAM" id="SSF90257">
    <property type="entry name" value="Myosin rod fragments"/>
    <property type="match status" value="3"/>
</dbReference>
<dbReference type="InterPro" id="IPR014756">
    <property type="entry name" value="Ig_E-set"/>
</dbReference>
<dbReference type="InterPro" id="IPR013783">
    <property type="entry name" value="Ig-like_fold"/>
</dbReference>
<feature type="domain" description="AMP-activated protein kinase glycogen-binding" evidence="4">
    <location>
        <begin position="6100"/>
        <end position="6170"/>
    </location>
</feature>
<dbReference type="EMBL" id="JPKZ01002432">
    <property type="protein sequence ID" value="KHN76765.1"/>
    <property type="molecule type" value="Genomic_DNA"/>
</dbReference>
<feature type="coiled-coil region" evidence="2">
    <location>
        <begin position="1322"/>
        <end position="1410"/>
    </location>
</feature>